<keyword evidence="2" id="KW-1185">Reference proteome</keyword>
<name>A0A9Q1CJU7_HOLLE</name>
<proteinExistence type="predicted"/>
<reference evidence="1" key="1">
    <citation type="submission" date="2021-10" db="EMBL/GenBank/DDBJ databases">
        <title>Tropical sea cucumber genome reveals ecological adaptation and Cuvierian tubules defense mechanism.</title>
        <authorList>
            <person name="Chen T."/>
        </authorList>
    </citation>
    <scope>NUCLEOTIDE SEQUENCE</scope>
    <source>
        <strain evidence="1">Nanhai2018</strain>
        <tissue evidence="1">Muscle</tissue>
    </source>
</reference>
<organism evidence="1 2">
    <name type="scientific">Holothuria leucospilota</name>
    <name type="common">Black long sea cucumber</name>
    <name type="synonym">Mertensiothuria leucospilota</name>
    <dbReference type="NCBI Taxonomy" id="206669"/>
    <lineage>
        <taxon>Eukaryota</taxon>
        <taxon>Metazoa</taxon>
        <taxon>Echinodermata</taxon>
        <taxon>Eleutherozoa</taxon>
        <taxon>Echinozoa</taxon>
        <taxon>Holothuroidea</taxon>
        <taxon>Aspidochirotacea</taxon>
        <taxon>Aspidochirotida</taxon>
        <taxon>Holothuriidae</taxon>
        <taxon>Holothuria</taxon>
    </lineage>
</organism>
<gene>
    <name evidence="1" type="ORF">HOLleu_09006</name>
</gene>
<accession>A0A9Q1CJU7</accession>
<evidence type="ECO:0000313" key="2">
    <source>
        <dbReference type="Proteomes" id="UP001152320"/>
    </source>
</evidence>
<evidence type="ECO:0000313" key="1">
    <source>
        <dbReference type="EMBL" id="KAJ8045894.1"/>
    </source>
</evidence>
<dbReference type="EMBL" id="JAIZAY010000003">
    <property type="protein sequence ID" value="KAJ8045894.1"/>
    <property type="molecule type" value="Genomic_DNA"/>
</dbReference>
<dbReference type="Proteomes" id="UP001152320">
    <property type="component" value="Chromosome 3"/>
</dbReference>
<protein>
    <submittedName>
        <fullName evidence="1">Uncharacterized protein</fullName>
    </submittedName>
</protein>
<dbReference type="AlphaFoldDB" id="A0A9Q1CJU7"/>
<comment type="caution">
    <text evidence="1">The sequence shown here is derived from an EMBL/GenBank/DDBJ whole genome shotgun (WGS) entry which is preliminary data.</text>
</comment>
<sequence>MVFGIYPRETCTDYNIYKILLQGLFHVHTSETILLLYSVNVTGNQFHLIHSLKFSPNILCNEKWISFLHFQSS</sequence>